<dbReference type="GO" id="GO:0006355">
    <property type="term" value="P:regulation of DNA-templated transcription"/>
    <property type="evidence" value="ECO:0007669"/>
    <property type="project" value="InterPro"/>
</dbReference>
<keyword evidence="4" id="KW-1185">Reference proteome</keyword>
<proteinExistence type="predicted"/>
<dbReference type="AlphaFoldDB" id="Q6CI28"/>
<reference evidence="3 4" key="1">
    <citation type="journal article" date="2004" name="Nature">
        <title>Genome evolution in yeasts.</title>
        <authorList>
            <consortium name="Genolevures"/>
            <person name="Dujon B."/>
            <person name="Sherman D."/>
            <person name="Fischer G."/>
            <person name="Durrens P."/>
            <person name="Casaregola S."/>
            <person name="Lafontaine I."/>
            <person name="de Montigny J."/>
            <person name="Marck C."/>
            <person name="Neuveglise C."/>
            <person name="Talla E."/>
            <person name="Goffard N."/>
            <person name="Frangeul L."/>
            <person name="Aigle M."/>
            <person name="Anthouard V."/>
            <person name="Babour A."/>
            <person name="Barbe V."/>
            <person name="Barnay S."/>
            <person name="Blanchin S."/>
            <person name="Beckerich J.M."/>
            <person name="Beyne E."/>
            <person name="Bleykasten C."/>
            <person name="Boisrame A."/>
            <person name="Boyer J."/>
            <person name="Cattolico L."/>
            <person name="Confanioleri F."/>
            <person name="de Daruvar A."/>
            <person name="Despons L."/>
            <person name="Fabre E."/>
            <person name="Fairhead C."/>
            <person name="Ferry-Dumazet H."/>
            <person name="Groppi A."/>
            <person name="Hantraye F."/>
            <person name="Hennequin C."/>
            <person name="Jauniaux N."/>
            <person name="Joyet P."/>
            <person name="Kachouri R."/>
            <person name="Kerrest A."/>
            <person name="Koszul R."/>
            <person name="Lemaire M."/>
            <person name="Lesur I."/>
            <person name="Ma L."/>
            <person name="Muller H."/>
            <person name="Nicaud J.M."/>
            <person name="Nikolski M."/>
            <person name="Oztas S."/>
            <person name="Ozier-Kalogeropoulos O."/>
            <person name="Pellenz S."/>
            <person name="Potier S."/>
            <person name="Richard G.F."/>
            <person name="Straub M.L."/>
            <person name="Suleau A."/>
            <person name="Swennene D."/>
            <person name="Tekaia F."/>
            <person name="Wesolowski-Louvel M."/>
            <person name="Westhof E."/>
            <person name="Wirth B."/>
            <person name="Zeniou-Meyer M."/>
            <person name="Zivanovic I."/>
            <person name="Bolotin-Fukuhara M."/>
            <person name="Thierry A."/>
            <person name="Bouchier C."/>
            <person name="Caudron B."/>
            <person name="Scarpelli C."/>
            <person name="Gaillardin C."/>
            <person name="Weissenbach J."/>
            <person name="Wincker P."/>
            <person name="Souciet J.L."/>
        </authorList>
    </citation>
    <scope>NUCLEOTIDE SEQUENCE [LARGE SCALE GENOMIC DNA]</scope>
    <source>
        <strain evidence="4">CLIB 122 / E 150</strain>
    </source>
</reference>
<name>Q6CI28_YARLI</name>
<feature type="compositionally biased region" description="Acidic residues" evidence="1">
    <location>
        <begin position="245"/>
        <end position="258"/>
    </location>
</feature>
<dbReference type="HOGENOM" id="CLU_328511_0_0_1"/>
<dbReference type="OrthoDB" id="1421156at2759"/>
<dbReference type="VEuPathDB" id="FungiDB:YALI0_A02266g"/>
<feature type="region of interest" description="Disordered" evidence="1">
    <location>
        <begin position="245"/>
        <end position="313"/>
    </location>
</feature>
<sequence length="875" mass="99495">MSRIRLPHHVQASVQRSDQIFKSRKLAQSYVDEIAAKHGFAVRFNNGQGYMACTRNEAKPTRKNDTRCKGEYDERVRKTRVTHTGCKFSLAIKRAYNANEWYVVDVSDAKPIHNHLPSVCSASNARYRAQQLEEIRAQFKSVGADESKSDSENDRLDICDIFMDVQAAPRQLREALRIISPKGYAVTSQDVYNLYKRRDKDLFGDMDPMEALLVLLEKTPHFHCSYRLDDDPAFLDTEAVVGDLQEDNSDDESDDDTEVQTVPTKRAPEPAPVPAPIKKRRGPPKSQTGSSQSESATKPSSPPPEGSPPADDEAKRENVVCDIFFLHRKSIKFMRTFPEVIAVDCTFNTNGYNYRLFNIVGVGSDNRSFPIAHAFISRENADTFAWCLNELKKIMEEFNIPFPEWILSDCSKAFLKAKSLGGFPGKIRLCDWHADQAVLKRASKLFKSDTAFDKFMEAWYLMKGANSKTQFRKFYSKFKNVYWKPGTTEPDQKDSTSVGRNNRAYFYIKRNWFGDPDSDHPDKIKYRHMLVKAYSNGTEDFFNKTTSRVQSLHALQKSNMRSRISSLFSSAMTVIRVSLDILADLETEHSQAMEKYEVALSRDFNDCLMPFISVLALRKVAEQAQKGKLSSQQAEGTGATSRTSKCCTESFMNTSGLPCIHYLRKILAKPKDGATMRPNAEVNNAPGKSEEEMLFPVLMLGDFHPHWRNLHATLMMGPDDWDSATNYGRHRDLWRKLQCRLEKDKEIDEMWRKKDEAMLQEVASGNDFVRLKTKGDIADTFVNGTRRSTGRVKPSLDKGKACPICKKKESGHAITKSCFPNNAAYERYLEKNDPESRLERIALDKRNLQKAGLVESVRNAYVTAGDDSDNEFPVL</sequence>
<organism evidence="3 4">
    <name type="scientific">Yarrowia lipolytica (strain CLIB 122 / E 150)</name>
    <name type="common">Yeast</name>
    <name type="synonym">Candida lipolytica</name>
    <dbReference type="NCBI Taxonomy" id="284591"/>
    <lineage>
        <taxon>Eukaryota</taxon>
        <taxon>Fungi</taxon>
        <taxon>Dikarya</taxon>
        <taxon>Ascomycota</taxon>
        <taxon>Saccharomycotina</taxon>
        <taxon>Dipodascomycetes</taxon>
        <taxon>Dipodascales</taxon>
        <taxon>Dipodascales incertae sedis</taxon>
        <taxon>Yarrowia</taxon>
    </lineage>
</organism>
<accession>Q6CI28</accession>
<dbReference type="Pfam" id="PF10551">
    <property type="entry name" value="MULE"/>
    <property type="match status" value="1"/>
</dbReference>
<dbReference type="EMBL" id="CR382127">
    <property type="protein sequence ID" value="CAG83606.1"/>
    <property type="molecule type" value="Genomic_DNA"/>
</dbReference>
<evidence type="ECO:0000256" key="1">
    <source>
        <dbReference type="SAM" id="MobiDB-lite"/>
    </source>
</evidence>
<dbReference type="InterPro" id="IPR018289">
    <property type="entry name" value="MULE_transposase_dom"/>
</dbReference>
<protein>
    <submittedName>
        <fullName evidence="3">YALI0A02266p</fullName>
    </submittedName>
</protein>
<dbReference type="Proteomes" id="UP000001300">
    <property type="component" value="Chromosome A"/>
</dbReference>
<dbReference type="InParanoid" id="Q6CI28"/>
<dbReference type="PANTHER" id="PTHR31669:SF251">
    <property type="entry name" value="PROTEIN FAR1-RELATED SEQUENCE"/>
    <property type="match status" value="1"/>
</dbReference>
<feature type="compositionally biased region" description="Polar residues" evidence="1">
    <location>
        <begin position="285"/>
        <end position="298"/>
    </location>
</feature>
<dbReference type="STRING" id="284591.Q6CI28"/>
<dbReference type="PANTHER" id="PTHR31669">
    <property type="entry name" value="PROTEIN FAR1-RELATED SEQUENCE 10-RELATED"/>
    <property type="match status" value="1"/>
</dbReference>
<dbReference type="InterPro" id="IPR031052">
    <property type="entry name" value="FHY3/FAR1"/>
</dbReference>
<dbReference type="KEGG" id="yli:2906473"/>
<feature type="domain" description="MULE transposase" evidence="2">
    <location>
        <begin position="340"/>
        <end position="434"/>
    </location>
</feature>
<dbReference type="RefSeq" id="XP_499683.3">
    <property type="nucleotide sequence ID" value="XM_499683.3"/>
</dbReference>
<evidence type="ECO:0000259" key="2">
    <source>
        <dbReference type="Pfam" id="PF10551"/>
    </source>
</evidence>
<evidence type="ECO:0000313" key="3">
    <source>
        <dbReference type="EMBL" id="CAG83606.1"/>
    </source>
</evidence>
<gene>
    <name evidence="3" type="ORF">YALI0_A02266g</name>
</gene>
<evidence type="ECO:0000313" key="4">
    <source>
        <dbReference type="Proteomes" id="UP000001300"/>
    </source>
</evidence>